<name>A0AAY5K4S9_ESOLU</name>
<reference evidence="1" key="3">
    <citation type="submission" date="2025-09" db="UniProtKB">
        <authorList>
            <consortium name="Ensembl"/>
        </authorList>
    </citation>
    <scope>IDENTIFICATION</scope>
</reference>
<evidence type="ECO:0000313" key="2">
    <source>
        <dbReference type="Proteomes" id="UP000265140"/>
    </source>
</evidence>
<keyword evidence="2" id="KW-1185">Reference proteome</keyword>
<reference evidence="1" key="2">
    <citation type="submission" date="2025-08" db="UniProtKB">
        <authorList>
            <consortium name="Ensembl"/>
        </authorList>
    </citation>
    <scope>IDENTIFICATION</scope>
</reference>
<organism evidence="1 2">
    <name type="scientific">Esox lucius</name>
    <name type="common">Northern pike</name>
    <dbReference type="NCBI Taxonomy" id="8010"/>
    <lineage>
        <taxon>Eukaryota</taxon>
        <taxon>Metazoa</taxon>
        <taxon>Chordata</taxon>
        <taxon>Craniata</taxon>
        <taxon>Vertebrata</taxon>
        <taxon>Euteleostomi</taxon>
        <taxon>Actinopterygii</taxon>
        <taxon>Neopterygii</taxon>
        <taxon>Teleostei</taxon>
        <taxon>Protacanthopterygii</taxon>
        <taxon>Esociformes</taxon>
        <taxon>Esocidae</taxon>
        <taxon>Esox</taxon>
    </lineage>
</organism>
<proteinExistence type="predicted"/>
<dbReference type="Ensembl" id="ENSELUT00000100934.1">
    <property type="protein sequence ID" value="ENSELUP00000084144.1"/>
    <property type="gene ID" value="ENSELUG00000037433.1"/>
</dbReference>
<dbReference type="InterPro" id="IPR051147">
    <property type="entry name" value="CFAP_domain-containing"/>
</dbReference>
<reference evidence="1 2" key="1">
    <citation type="submission" date="2020-02" db="EMBL/GenBank/DDBJ databases">
        <title>Esox lucius (northern pike) genome, fEsoLuc1, primary haplotype.</title>
        <authorList>
            <person name="Myers G."/>
            <person name="Karagic N."/>
            <person name="Meyer A."/>
            <person name="Pippel M."/>
            <person name="Reichard M."/>
            <person name="Winkler S."/>
            <person name="Tracey A."/>
            <person name="Sims Y."/>
            <person name="Howe K."/>
            <person name="Rhie A."/>
            <person name="Formenti G."/>
            <person name="Durbin R."/>
            <person name="Fedrigo O."/>
            <person name="Jarvis E.D."/>
        </authorList>
    </citation>
    <scope>NUCLEOTIDE SEQUENCE [LARGE SCALE GENOMIC DNA]</scope>
</reference>
<dbReference type="GeneTree" id="ENSGT00940000153110"/>
<dbReference type="PANTHER" id="PTHR21683:SF3">
    <property type="entry name" value="CILIA AND FLAGELLA ASSOCIATED PROTEIN 100"/>
    <property type="match status" value="1"/>
</dbReference>
<accession>A0AAY5K4S9</accession>
<dbReference type="AlphaFoldDB" id="A0AAY5K4S9"/>
<evidence type="ECO:0000313" key="1">
    <source>
        <dbReference type="Ensembl" id="ENSELUP00000084144.1"/>
    </source>
</evidence>
<protein>
    <submittedName>
        <fullName evidence="1">Uncharacterized protein</fullName>
    </submittedName>
</protein>
<sequence>TEEAMDEICKTVKLTQDKIETQHLAQQIDILKNTILREEEKISELELKSRIFSYGEYRADKQDTMLSVLHKKVKEVYKACVNEVDSYTSTLHMLAGIEKKMEEITDRLEFLPPGKVDAIRSQREKEIRLKIREENMLLTKRNQEERVRQALERATSDSKRQTGRKLMPRSMPSEIRKEDKMHILTTRAQEDALHFFA</sequence>
<dbReference type="PANTHER" id="PTHR21683">
    <property type="entry name" value="COILED-COIL DOMAIN-CONTAINING PROTEIN 42 LIKE-2-LIKE-RELATED"/>
    <property type="match status" value="1"/>
</dbReference>
<dbReference type="Proteomes" id="UP000265140">
    <property type="component" value="Chromosome 19"/>
</dbReference>